<dbReference type="EMBL" id="FRCT01000001">
    <property type="protein sequence ID" value="SHM15842.1"/>
    <property type="molecule type" value="Genomic_DNA"/>
</dbReference>
<name>A0A1M7GHG7_RUMFL</name>
<feature type="transmembrane region" description="Helical" evidence="2">
    <location>
        <begin position="87"/>
        <end position="107"/>
    </location>
</feature>
<feature type="region of interest" description="Disordered" evidence="1">
    <location>
        <begin position="187"/>
        <end position="217"/>
    </location>
</feature>
<evidence type="ECO:0000313" key="4">
    <source>
        <dbReference type="Proteomes" id="UP000184394"/>
    </source>
</evidence>
<proteinExistence type="predicted"/>
<keyword evidence="2" id="KW-1133">Transmembrane helix</keyword>
<dbReference type="OrthoDB" id="1819314at2"/>
<dbReference type="Proteomes" id="UP000184394">
    <property type="component" value="Unassembled WGS sequence"/>
</dbReference>
<keyword evidence="2" id="KW-0472">Membrane</keyword>
<protein>
    <submittedName>
        <fullName evidence="3">Uncharacterized protein</fullName>
    </submittedName>
</protein>
<reference evidence="3 4" key="1">
    <citation type="submission" date="2016-11" db="EMBL/GenBank/DDBJ databases">
        <authorList>
            <person name="Jaros S."/>
            <person name="Januszkiewicz K."/>
            <person name="Wedrychowicz H."/>
        </authorList>
    </citation>
    <scope>NUCLEOTIDE SEQUENCE [LARGE SCALE GENOMIC DNA]</scope>
    <source>
        <strain evidence="3 4">Y1</strain>
    </source>
</reference>
<sequence>MTSTSEFALNRSQKTREFAHNLTLLNRVNKIRSLLVIFYFAPLIVYLPVAIFMGFITNVTAASVDAVFIVPIVGYCAWQACYRYRDIMAILVIAILTANQLLLWVISPYENKLFHDFKVLTKCFWFHLVLFIIVGTAAFINLKINMTYHKLEACDGFPHFNERFFDQEMDRHQRDIKDPYQQKIDSLKRSAADEMSDISLPESPCGLSDSSGTMDEI</sequence>
<organism evidence="3 4">
    <name type="scientific">Ruminococcus flavefaciens</name>
    <dbReference type="NCBI Taxonomy" id="1265"/>
    <lineage>
        <taxon>Bacteria</taxon>
        <taxon>Bacillati</taxon>
        <taxon>Bacillota</taxon>
        <taxon>Clostridia</taxon>
        <taxon>Eubacteriales</taxon>
        <taxon>Oscillospiraceae</taxon>
        <taxon>Ruminococcus</taxon>
    </lineage>
</organism>
<evidence type="ECO:0000256" key="2">
    <source>
        <dbReference type="SAM" id="Phobius"/>
    </source>
</evidence>
<feature type="transmembrane region" description="Helical" evidence="2">
    <location>
        <begin position="34"/>
        <end position="56"/>
    </location>
</feature>
<dbReference type="RefSeq" id="WP_072948016.1">
    <property type="nucleotide sequence ID" value="NZ_FRCT01000001.1"/>
</dbReference>
<accession>A0A1M7GHG7</accession>
<evidence type="ECO:0000313" key="3">
    <source>
        <dbReference type="EMBL" id="SHM15842.1"/>
    </source>
</evidence>
<feature type="transmembrane region" description="Helical" evidence="2">
    <location>
        <begin position="119"/>
        <end position="140"/>
    </location>
</feature>
<evidence type="ECO:0000256" key="1">
    <source>
        <dbReference type="SAM" id="MobiDB-lite"/>
    </source>
</evidence>
<dbReference type="AlphaFoldDB" id="A0A1M7GHG7"/>
<keyword evidence="2" id="KW-0812">Transmembrane</keyword>
<feature type="compositionally biased region" description="Polar residues" evidence="1">
    <location>
        <begin position="208"/>
        <end position="217"/>
    </location>
</feature>
<feature type="transmembrane region" description="Helical" evidence="2">
    <location>
        <begin position="62"/>
        <end position="80"/>
    </location>
</feature>
<gene>
    <name evidence="3" type="ORF">SAMN04487860_101313</name>
</gene>